<evidence type="ECO:0000256" key="2">
    <source>
        <dbReference type="ARBA" id="ARBA00008072"/>
    </source>
</evidence>
<evidence type="ECO:0000313" key="9">
    <source>
        <dbReference type="EMBL" id="RCX16103.1"/>
    </source>
</evidence>
<dbReference type="AlphaFoldDB" id="A0A369B3L5"/>
<dbReference type="PANTHER" id="PTHR43161">
    <property type="entry name" value="SORBITOL DEHYDROGENASE"/>
    <property type="match status" value="1"/>
</dbReference>
<name>A0A369B3L5_9FIRM</name>
<reference evidence="9 10" key="1">
    <citation type="submission" date="2018-07" db="EMBL/GenBank/DDBJ databases">
        <title>Genomic Encyclopedia of Type Strains, Phase IV (KMG-IV): sequencing the most valuable type-strain genomes for metagenomic binning, comparative biology and taxonomic classification.</title>
        <authorList>
            <person name="Goeker M."/>
        </authorList>
    </citation>
    <scope>NUCLEOTIDE SEQUENCE [LARGE SCALE GENOMIC DNA]</scope>
    <source>
        <strain evidence="9 10">DSM 27016</strain>
    </source>
</reference>
<accession>A0A369B3L5</accession>
<dbReference type="InterPro" id="IPR036291">
    <property type="entry name" value="NAD(P)-bd_dom_sf"/>
</dbReference>
<sequence length="363" mass="39426">MDMKGIEGVGGMDGMMKVAMMNKPGRFDFEQKPIPKLKPDCVLVKLEYVGICGSDMHLFEHGYIGENYVKEPMVLGHEPGGIVAEVGSNVSSLKVGDRVAVEPGVPCWHCEFCKSGKYNLCRNVYFYASLPVVEGCFAEYIAHPANLCYKLPDNVSTMEGALMEPLAVGMHAVMQSGIRVGSNAVVIGAGCIGIVTMLSLKSMGIRNITVVDLVKSRLDRALELGAANIVDASETDAVKKILELTCDGAEFVFETAGSEVSIFQTAKMVKRGGTITLVGYTKDGTAKMNVNWIIDNEVTVKTVFRYRNIYPLVIEAVSGGIIPLRKIASDIYDFNDIQTAMENAINNKDTVMKCVVRISPDAK</sequence>
<evidence type="ECO:0000313" key="10">
    <source>
        <dbReference type="Proteomes" id="UP000253034"/>
    </source>
</evidence>
<evidence type="ECO:0000256" key="1">
    <source>
        <dbReference type="ARBA" id="ARBA00001947"/>
    </source>
</evidence>
<evidence type="ECO:0000256" key="3">
    <source>
        <dbReference type="ARBA" id="ARBA00022723"/>
    </source>
</evidence>
<dbReference type="GO" id="GO:0016616">
    <property type="term" value="F:oxidoreductase activity, acting on the CH-OH group of donors, NAD or NADP as acceptor"/>
    <property type="evidence" value="ECO:0007669"/>
    <property type="project" value="InterPro"/>
</dbReference>
<evidence type="ECO:0000256" key="4">
    <source>
        <dbReference type="ARBA" id="ARBA00022833"/>
    </source>
</evidence>
<keyword evidence="3 6" id="KW-0479">Metal-binding</keyword>
<dbReference type="PANTHER" id="PTHR43161:SF9">
    <property type="entry name" value="SORBITOL DEHYDROGENASE"/>
    <property type="match status" value="1"/>
</dbReference>
<dbReference type="Gene3D" id="3.40.50.720">
    <property type="entry name" value="NAD(P)-binding Rossmann-like Domain"/>
    <property type="match status" value="1"/>
</dbReference>
<dbReference type="InterPro" id="IPR045306">
    <property type="entry name" value="SDH-like"/>
</dbReference>
<evidence type="ECO:0000256" key="6">
    <source>
        <dbReference type="RuleBase" id="RU361277"/>
    </source>
</evidence>
<organism evidence="9 10">
    <name type="scientific">Anaerobacterium chartisolvens</name>
    <dbReference type="NCBI Taxonomy" id="1297424"/>
    <lineage>
        <taxon>Bacteria</taxon>
        <taxon>Bacillati</taxon>
        <taxon>Bacillota</taxon>
        <taxon>Clostridia</taxon>
        <taxon>Eubacteriales</taxon>
        <taxon>Oscillospiraceae</taxon>
        <taxon>Anaerobacterium</taxon>
    </lineage>
</organism>
<dbReference type="Pfam" id="PF08240">
    <property type="entry name" value="ADH_N"/>
    <property type="match status" value="1"/>
</dbReference>
<dbReference type="InterPro" id="IPR011032">
    <property type="entry name" value="GroES-like_sf"/>
</dbReference>
<dbReference type="SUPFAM" id="SSF51735">
    <property type="entry name" value="NAD(P)-binding Rossmann-fold domains"/>
    <property type="match status" value="1"/>
</dbReference>
<dbReference type="EMBL" id="QPJT01000012">
    <property type="protein sequence ID" value="RCX16103.1"/>
    <property type="molecule type" value="Genomic_DNA"/>
</dbReference>
<dbReference type="PROSITE" id="PS00059">
    <property type="entry name" value="ADH_ZINC"/>
    <property type="match status" value="1"/>
</dbReference>
<feature type="domain" description="Alcohol dehydrogenase-like N-terminal" evidence="8">
    <location>
        <begin position="39"/>
        <end position="153"/>
    </location>
</feature>
<comment type="caution">
    <text evidence="9">The sequence shown here is derived from an EMBL/GenBank/DDBJ whole genome shotgun (WGS) entry which is preliminary data.</text>
</comment>
<comment type="cofactor">
    <cofactor evidence="1 6">
        <name>Zn(2+)</name>
        <dbReference type="ChEBI" id="CHEBI:29105"/>
    </cofactor>
</comment>
<keyword evidence="5" id="KW-0560">Oxidoreductase</keyword>
<proteinExistence type="inferred from homology"/>
<dbReference type="Proteomes" id="UP000253034">
    <property type="component" value="Unassembled WGS sequence"/>
</dbReference>
<dbReference type="CDD" id="cd05285">
    <property type="entry name" value="sorbitol_DH"/>
    <property type="match status" value="1"/>
</dbReference>
<dbReference type="Gene3D" id="3.90.180.10">
    <property type="entry name" value="Medium-chain alcohol dehydrogenases, catalytic domain"/>
    <property type="match status" value="1"/>
</dbReference>
<evidence type="ECO:0000259" key="8">
    <source>
        <dbReference type="Pfam" id="PF08240"/>
    </source>
</evidence>
<protein>
    <submittedName>
        <fullName evidence="9">L-iditol 2-dehydrogenase</fullName>
    </submittedName>
</protein>
<dbReference type="Pfam" id="PF00107">
    <property type="entry name" value="ADH_zinc_N"/>
    <property type="match status" value="1"/>
</dbReference>
<feature type="domain" description="Alcohol dehydrogenase-like C-terminal" evidence="7">
    <location>
        <begin position="192"/>
        <end position="317"/>
    </location>
</feature>
<dbReference type="InterPro" id="IPR013149">
    <property type="entry name" value="ADH-like_C"/>
</dbReference>
<dbReference type="SUPFAM" id="SSF50129">
    <property type="entry name" value="GroES-like"/>
    <property type="match status" value="1"/>
</dbReference>
<comment type="similarity">
    <text evidence="2 6">Belongs to the zinc-containing alcohol dehydrogenase family.</text>
</comment>
<dbReference type="InterPro" id="IPR013154">
    <property type="entry name" value="ADH-like_N"/>
</dbReference>
<dbReference type="GO" id="GO:0008270">
    <property type="term" value="F:zinc ion binding"/>
    <property type="evidence" value="ECO:0007669"/>
    <property type="project" value="InterPro"/>
</dbReference>
<gene>
    <name evidence="9" type="ORF">DFR58_11285</name>
</gene>
<keyword evidence="10" id="KW-1185">Reference proteome</keyword>
<keyword evidence="4 6" id="KW-0862">Zinc</keyword>
<evidence type="ECO:0000259" key="7">
    <source>
        <dbReference type="Pfam" id="PF00107"/>
    </source>
</evidence>
<dbReference type="InterPro" id="IPR002328">
    <property type="entry name" value="ADH_Zn_CS"/>
</dbReference>
<evidence type="ECO:0000256" key="5">
    <source>
        <dbReference type="ARBA" id="ARBA00023002"/>
    </source>
</evidence>